<keyword evidence="7" id="KW-0811">Translocation</keyword>
<feature type="region of interest" description="Disordered" evidence="15">
    <location>
        <begin position="109"/>
        <end position="145"/>
    </location>
</feature>
<protein>
    <recommendedName>
        <fullName evidence="10 14">Peroxisomal membrane protein PEX14</fullName>
    </recommendedName>
    <alternativeName>
        <fullName evidence="11 14">Peroxin-14</fullName>
    </alternativeName>
</protein>
<dbReference type="FunFam" id="1.10.10.10:FF:000217">
    <property type="entry name" value="Peroxisomal membrane protein PEX14"/>
    <property type="match status" value="1"/>
</dbReference>
<dbReference type="STRING" id="22663.A0A2I0JS51"/>
<organism evidence="20 21">
    <name type="scientific">Punica granatum</name>
    <name type="common">Pomegranate</name>
    <dbReference type="NCBI Taxonomy" id="22663"/>
    <lineage>
        <taxon>Eukaryota</taxon>
        <taxon>Viridiplantae</taxon>
        <taxon>Streptophyta</taxon>
        <taxon>Embryophyta</taxon>
        <taxon>Tracheophyta</taxon>
        <taxon>Spermatophyta</taxon>
        <taxon>Magnoliopsida</taxon>
        <taxon>eudicotyledons</taxon>
        <taxon>Gunneridae</taxon>
        <taxon>Pentapetalae</taxon>
        <taxon>rosids</taxon>
        <taxon>malvids</taxon>
        <taxon>Myrtales</taxon>
        <taxon>Lythraceae</taxon>
        <taxon>Punica</taxon>
    </lineage>
</organism>
<dbReference type="GO" id="GO:1990429">
    <property type="term" value="C:peroxisomal importomer complex"/>
    <property type="evidence" value="ECO:0007669"/>
    <property type="project" value="TreeGrafter"/>
</dbReference>
<dbReference type="GO" id="GO:0005102">
    <property type="term" value="F:signaling receptor binding"/>
    <property type="evidence" value="ECO:0007669"/>
    <property type="project" value="TreeGrafter"/>
</dbReference>
<evidence type="ECO:0000256" key="6">
    <source>
        <dbReference type="ARBA" id="ARBA00022989"/>
    </source>
</evidence>
<evidence type="ECO:0000256" key="16">
    <source>
        <dbReference type="SAM" id="Phobius"/>
    </source>
</evidence>
<comment type="similarity">
    <text evidence="2 14">Belongs to the peroxin-14 family.</text>
</comment>
<comment type="subunit">
    <text evidence="13">Interacts with PEX13; forming the PEX13-PEX14 docking complex. Interacts with PEX5 (via WxxxF/Y motifs).</text>
</comment>
<evidence type="ECO:0000256" key="15">
    <source>
        <dbReference type="SAM" id="MobiDB-lite"/>
    </source>
</evidence>
<feature type="domain" description="Peroxisomal membrane protein PEX14-like KPWE" evidence="18">
    <location>
        <begin position="343"/>
        <end position="391"/>
    </location>
</feature>
<evidence type="ECO:0000256" key="3">
    <source>
        <dbReference type="ARBA" id="ARBA00022448"/>
    </source>
</evidence>
<dbReference type="InterPro" id="IPR040554">
    <property type="entry name" value="KPWE_PEX14_dom"/>
</dbReference>
<dbReference type="GO" id="GO:0016560">
    <property type="term" value="P:protein import into peroxisome matrix, docking"/>
    <property type="evidence" value="ECO:0007669"/>
    <property type="project" value="UniProtKB-UniRule"/>
</dbReference>
<dbReference type="Pfam" id="PF17733">
    <property type="entry name" value="KPWE_dom"/>
    <property type="match status" value="1"/>
</dbReference>
<dbReference type="Gene3D" id="1.10.10.10">
    <property type="entry name" value="Winged helix-like DNA-binding domain superfamily/Winged helix DNA-binding domain"/>
    <property type="match status" value="1"/>
</dbReference>
<dbReference type="Proteomes" id="UP000233551">
    <property type="component" value="Unassembled WGS sequence"/>
</dbReference>
<dbReference type="AlphaFoldDB" id="A0A2I0JS51"/>
<gene>
    <name evidence="20" type="ORF">CRG98_020504</name>
</gene>
<evidence type="ECO:0000256" key="5">
    <source>
        <dbReference type="ARBA" id="ARBA00022927"/>
    </source>
</evidence>
<evidence type="ECO:0000313" key="21">
    <source>
        <dbReference type="Proteomes" id="UP000233551"/>
    </source>
</evidence>
<evidence type="ECO:0000256" key="12">
    <source>
        <dbReference type="ARBA" id="ARBA00053920"/>
    </source>
</evidence>
<comment type="caution">
    <text evidence="20">The sequence shown here is derived from an EMBL/GenBank/DDBJ whole genome shotgun (WGS) entry which is preliminary data.</text>
</comment>
<evidence type="ECO:0000256" key="9">
    <source>
        <dbReference type="ARBA" id="ARBA00023140"/>
    </source>
</evidence>
<feature type="region of interest" description="Disordered" evidence="15">
    <location>
        <begin position="483"/>
        <end position="539"/>
    </location>
</feature>
<keyword evidence="8 14" id="KW-0472">Membrane</keyword>
<keyword evidence="21" id="KW-1185">Reference proteome</keyword>
<evidence type="ECO:0000256" key="7">
    <source>
        <dbReference type="ARBA" id="ARBA00023010"/>
    </source>
</evidence>
<dbReference type="GO" id="GO:0005778">
    <property type="term" value="C:peroxisomal membrane"/>
    <property type="evidence" value="ECO:0007669"/>
    <property type="project" value="UniProtKB-SubCell"/>
</dbReference>
<evidence type="ECO:0000259" key="19">
    <source>
        <dbReference type="Pfam" id="PF23020"/>
    </source>
</evidence>
<evidence type="ECO:0000256" key="8">
    <source>
        <dbReference type="ARBA" id="ARBA00023136"/>
    </source>
</evidence>
<dbReference type="Pfam" id="PF23020">
    <property type="entry name" value="PEX14-like_2nd"/>
    <property type="match status" value="1"/>
</dbReference>
<dbReference type="InterPro" id="IPR025655">
    <property type="entry name" value="PEX14"/>
</dbReference>
<evidence type="ECO:0000256" key="11">
    <source>
        <dbReference type="ARBA" id="ARBA00029691"/>
    </source>
</evidence>
<proteinExistence type="inferred from homology"/>
<evidence type="ECO:0000259" key="17">
    <source>
        <dbReference type="Pfam" id="PF04695"/>
    </source>
</evidence>
<feature type="compositionally biased region" description="Polar residues" evidence="15">
    <location>
        <begin position="45"/>
        <end position="60"/>
    </location>
</feature>
<comment type="function">
    <text evidence="12 14">Component of the PEX13-PEX14 docking complex, a translocon channel that specifically mediates the import of peroxisomal cargo proteins bound to PEX5 receptor. The PEX13-PEX14 docking complex forms a large import pore which can be opened to a diameter of about 9 nm. Mechanistically, PEX5 receptor along with cargo proteins associates with the PEX14 subunit of the PEX13-PEX14 docking complex in the cytosol, leading to the insertion of the receptor into the organelle membrane with the concomitant translocation of the cargo into the peroxisome matrix.</text>
</comment>
<dbReference type="InterPro" id="IPR036388">
    <property type="entry name" value="WH-like_DNA-bd_sf"/>
</dbReference>
<evidence type="ECO:0000256" key="4">
    <source>
        <dbReference type="ARBA" id="ARBA00022692"/>
    </source>
</evidence>
<feature type="domain" description="Peroxisome membrane anchor protein Pex14p N-terminal" evidence="17">
    <location>
        <begin position="71"/>
        <end position="115"/>
    </location>
</feature>
<accession>A0A2I0JS51</accession>
<dbReference type="EMBL" id="PGOL01001319">
    <property type="protein sequence ID" value="PKI59138.1"/>
    <property type="molecule type" value="Genomic_DNA"/>
</dbReference>
<keyword evidence="6 16" id="KW-1133">Transmembrane helix</keyword>
<reference evidence="20 21" key="1">
    <citation type="submission" date="2017-11" db="EMBL/GenBank/DDBJ databases">
        <title>De-novo sequencing of pomegranate (Punica granatum L.) genome.</title>
        <authorList>
            <person name="Akparov Z."/>
            <person name="Amiraslanov A."/>
            <person name="Hajiyeva S."/>
            <person name="Abbasov M."/>
            <person name="Kaur K."/>
            <person name="Hamwieh A."/>
            <person name="Solovyev V."/>
            <person name="Salamov A."/>
            <person name="Braich B."/>
            <person name="Kosarev P."/>
            <person name="Mahmoud A."/>
            <person name="Hajiyev E."/>
            <person name="Babayeva S."/>
            <person name="Izzatullayeva V."/>
            <person name="Mammadov A."/>
            <person name="Mammadov A."/>
            <person name="Sharifova S."/>
            <person name="Ojaghi J."/>
            <person name="Eynullazada K."/>
            <person name="Bayramov B."/>
            <person name="Abdulazimova A."/>
            <person name="Shahmuradov I."/>
        </authorList>
    </citation>
    <scope>NUCLEOTIDE SEQUENCE [LARGE SCALE GENOMIC DNA]</scope>
    <source>
        <strain evidence="21">cv. AG2017</strain>
        <tissue evidence="20">Leaf</tissue>
    </source>
</reference>
<dbReference type="PANTHER" id="PTHR23058">
    <property type="entry name" value="PEROXISOMAL MEMBRANE PROTEIN PEX14"/>
    <property type="match status" value="1"/>
</dbReference>
<sequence length="539" mass="58501">MSVNGFSAQAVLRASRLRRLRCTFLYSSFPRQVVSADELARKTSGDPQTSGTEDTNSKSPPSVFVNSEPVREEQVQNAVKFLSHPRVQGSPVIYRRSFLERKGLTKEEIDEAFRRVPDPPPSAQAPTATQEGQLQSSANVQQQGPVQALQPATAARAGVIASVVPANRYRFHWYHAILAVGLLAGSGAGTIIFVKKAVIPRLRSWIRAVVMGEENGIPKETHLKPTLAEETTAAAKAAAAAAADVAKASEELLNSKLQEKKLFGEIMNLLDVQLREMKSIGVAVKNLQGQANSYVRNPLSSRDLAAPTSFSKQPYANGKADLDYRTAGRSSIPQASTEPSAAPHPKSYMEIMAMVQRGERPPNVKDIDDSPPNPNQPISNSRVAPRIKPWEAGQTQKSSNQAFPYQLNPGSVDNNGFVSQLPAISSGLRGQPAKNLRISEMEHEDELKTMTHSSSSFEQPIKHPWVPPQPPPVAMVEAAEAIRRPKPSIPREQLSDEQKVFGPSDAMDESVKSADISESGGTADSNGGNQVQREEGNNF</sequence>
<evidence type="ECO:0000256" key="10">
    <source>
        <dbReference type="ARBA" id="ARBA00029502"/>
    </source>
</evidence>
<feature type="transmembrane region" description="Helical" evidence="16">
    <location>
        <begin position="173"/>
        <end position="194"/>
    </location>
</feature>
<dbReference type="InterPro" id="IPR054154">
    <property type="entry name" value="PEX14-like_M_plants"/>
</dbReference>
<evidence type="ECO:0000313" key="20">
    <source>
        <dbReference type="EMBL" id="PKI59138.1"/>
    </source>
</evidence>
<dbReference type="InterPro" id="IPR006785">
    <property type="entry name" value="Pex14_N"/>
</dbReference>
<feature type="region of interest" description="Disordered" evidence="15">
    <location>
        <begin position="38"/>
        <end position="68"/>
    </location>
</feature>
<feature type="compositionally biased region" description="Polar residues" evidence="15">
    <location>
        <begin position="131"/>
        <end position="145"/>
    </location>
</feature>
<keyword evidence="5 14" id="KW-0653">Protein transport</keyword>
<keyword evidence="4 16" id="KW-0812">Transmembrane</keyword>
<feature type="domain" description="Peroxisomal membrane protein PEX14 central plants" evidence="19">
    <location>
        <begin position="170"/>
        <end position="287"/>
    </location>
</feature>
<dbReference type="Pfam" id="PF04695">
    <property type="entry name" value="Pex14_N"/>
    <property type="match status" value="1"/>
</dbReference>
<keyword evidence="3 14" id="KW-0813">Transport</keyword>
<evidence type="ECO:0000256" key="2">
    <source>
        <dbReference type="ARBA" id="ARBA00005443"/>
    </source>
</evidence>
<evidence type="ECO:0000256" key="1">
    <source>
        <dbReference type="ARBA" id="ARBA00004549"/>
    </source>
</evidence>
<name>A0A2I0JS51_PUNGR</name>
<feature type="compositionally biased region" description="Polar residues" evidence="15">
    <location>
        <begin position="519"/>
        <end position="531"/>
    </location>
</feature>
<evidence type="ECO:0000259" key="18">
    <source>
        <dbReference type="Pfam" id="PF17733"/>
    </source>
</evidence>
<dbReference type="PANTHER" id="PTHR23058:SF0">
    <property type="entry name" value="PEROXISOMAL MEMBRANE PROTEIN PEX14"/>
    <property type="match status" value="1"/>
</dbReference>
<evidence type="ECO:0000256" key="13">
    <source>
        <dbReference type="ARBA" id="ARBA00064754"/>
    </source>
</evidence>
<feature type="region of interest" description="Disordered" evidence="15">
    <location>
        <begin position="360"/>
        <end position="384"/>
    </location>
</feature>
<keyword evidence="9 14" id="KW-0576">Peroxisome</keyword>
<evidence type="ECO:0000256" key="14">
    <source>
        <dbReference type="RuleBase" id="RU367032"/>
    </source>
</evidence>
<comment type="subcellular location">
    <subcellularLocation>
        <location evidence="1">Peroxisome membrane</location>
        <topology evidence="1">Single-pass membrane protein</topology>
    </subcellularLocation>
</comment>